<dbReference type="SUPFAM" id="SSF56219">
    <property type="entry name" value="DNase I-like"/>
    <property type="match status" value="1"/>
</dbReference>
<feature type="coiled-coil region" evidence="1">
    <location>
        <begin position="816"/>
        <end position="858"/>
    </location>
</feature>
<dbReference type="PANTHER" id="PTHR33116">
    <property type="entry name" value="REVERSE TRANSCRIPTASE ZINC-BINDING DOMAIN-CONTAINING PROTEIN-RELATED-RELATED"/>
    <property type="match status" value="1"/>
</dbReference>
<dbReference type="InterPro" id="IPR036691">
    <property type="entry name" value="Endo/exonu/phosph_ase_sf"/>
</dbReference>
<keyword evidence="1" id="KW-0175">Coiled coil</keyword>
<dbReference type="InterPro" id="IPR000477">
    <property type="entry name" value="RT_dom"/>
</dbReference>
<dbReference type="CDD" id="cd01650">
    <property type="entry name" value="RT_nLTR_like"/>
    <property type="match status" value="1"/>
</dbReference>
<dbReference type="PROSITE" id="PS50878">
    <property type="entry name" value="RT_POL"/>
    <property type="match status" value="1"/>
</dbReference>
<protein>
    <recommendedName>
        <fullName evidence="3">Reverse transcriptase domain-containing protein</fullName>
    </recommendedName>
</protein>
<evidence type="ECO:0000313" key="5">
    <source>
        <dbReference type="Proteomes" id="UP001054252"/>
    </source>
</evidence>
<organism evidence="4 5">
    <name type="scientific">Rubroshorea leprosula</name>
    <dbReference type="NCBI Taxonomy" id="152421"/>
    <lineage>
        <taxon>Eukaryota</taxon>
        <taxon>Viridiplantae</taxon>
        <taxon>Streptophyta</taxon>
        <taxon>Embryophyta</taxon>
        <taxon>Tracheophyta</taxon>
        <taxon>Spermatophyta</taxon>
        <taxon>Magnoliopsida</taxon>
        <taxon>eudicotyledons</taxon>
        <taxon>Gunneridae</taxon>
        <taxon>Pentapetalae</taxon>
        <taxon>rosids</taxon>
        <taxon>malvids</taxon>
        <taxon>Malvales</taxon>
        <taxon>Dipterocarpaceae</taxon>
        <taxon>Rubroshorea</taxon>
    </lineage>
</organism>
<evidence type="ECO:0000313" key="4">
    <source>
        <dbReference type="EMBL" id="GKV00580.1"/>
    </source>
</evidence>
<dbReference type="Proteomes" id="UP001054252">
    <property type="component" value="Unassembled WGS sequence"/>
</dbReference>
<reference evidence="4 5" key="1">
    <citation type="journal article" date="2021" name="Commun. Biol.">
        <title>The genome of Shorea leprosula (Dipterocarpaceae) highlights the ecological relevance of drought in aseasonal tropical rainforests.</title>
        <authorList>
            <person name="Ng K.K.S."/>
            <person name="Kobayashi M.J."/>
            <person name="Fawcett J.A."/>
            <person name="Hatakeyama M."/>
            <person name="Paape T."/>
            <person name="Ng C.H."/>
            <person name="Ang C.C."/>
            <person name="Tnah L.H."/>
            <person name="Lee C.T."/>
            <person name="Nishiyama T."/>
            <person name="Sese J."/>
            <person name="O'Brien M.J."/>
            <person name="Copetti D."/>
            <person name="Mohd Noor M.I."/>
            <person name="Ong R.C."/>
            <person name="Putra M."/>
            <person name="Sireger I.Z."/>
            <person name="Indrioko S."/>
            <person name="Kosugi Y."/>
            <person name="Izuno A."/>
            <person name="Isagi Y."/>
            <person name="Lee S.L."/>
            <person name="Shimizu K.K."/>
        </authorList>
    </citation>
    <scope>NUCLEOTIDE SEQUENCE [LARGE SCALE GENOMIC DNA]</scope>
    <source>
        <strain evidence="4">214</strain>
    </source>
</reference>
<dbReference type="InterPro" id="IPR043502">
    <property type="entry name" value="DNA/RNA_pol_sf"/>
</dbReference>
<comment type="caution">
    <text evidence="4">The sequence shown here is derived from an EMBL/GenBank/DDBJ whole genome shotgun (WGS) entry which is preliminary data.</text>
</comment>
<dbReference type="Gene3D" id="3.60.10.10">
    <property type="entry name" value="Endonuclease/exonuclease/phosphatase"/>
    <property type="match status" value="1"/>
</dbReference>
<proteinExistence type="predicted"/>
<dbReference type="EMBL" id="BPVZ01000015">
    <property type="protein sequence ID" value="GKV00580.1"/>
    <property type="molecule type" value="Genomic_DNA"/>
</dbReference>
<feature type="domain" description="Reverse transcriptase" evidence="3">
    <location>
        <begin position="915"/>
        <end position="1193"/>
    </location>
</feature>
<dbReference type="Pfam" id="PF00078">
    <property type="entry name" value="RVT_1"/>
    <property type="match status" value="1"/>
</dbReference>
<feature type="region of interest" description="Disordered" evidence="2">
    <location>
        <begin position="644"/>
        <end position="681"/>
    </location>
</feature>
<dbReference type="InterPro" id="IPR026960">
    <property type="entry name" value="RVT-Znf"/>
</dbReference>
<evidence type="ECO:0000256" key="2">
    <source>
        <dbReference type="SAM" id="MobiDB-lite"/>
    </source>
</evidence>
<evidence type="ECO:0000256" key="1">
    <source>
        <dbReference type="SAM" id="Coils"/>
    </source>
</evidence>
<dbReference type="PANTHER" id="PTHR33116:SF75">
    <property type="entry name" value="RIBONUCLEASE H PROTEIN"/>
    <property type="match status" value="1"/>
</dbReference>
<feature type="region of interest" description="Disordered" evidence="2">
    <location>
        <begin position="1"/>
        <end position="29"/>
    </location>
</feature>
<dbReference type="SUPFAM" id="SSF56672">
    <property type="entry name" value="DNA/RNA polymerases"/>
    <property type="match status" value="1"/>
</dbReference>
<evidence type="ECO:0000259" key="3">
    <source>
        <dbReference type="PROSITE" id="PS50878"/>
    </source>
</evidence>
<feature type="compositionally biased region" description="Basic and acidic residues" evidence="2">
    <location>
        <begin position="653"/>
        <end position="662"/>
    </location>
</feature>
<feature type="compositionally biased region" description="Basic and acidic residues" evidence="2">
    <location>
        <begin position="602"/>
        <end position="613"/>
    </location>
</feature>
<accession>A0AAV5IJQ3</accession>
<feature type="region of interest" description="Disordered" evidence="2">
    <location>
        <begin position="583"/>
        <end position="613"/>
    </location>
</feature>
<keyword evidence="5" id="KW-1185">Reference proteome</keyword>
<gene>
    <name evidence="4" type="ORF">SLEP1_g13249</name>
</gene>
<dbReference type="Pfam" id="PF13966">
    <property type="entry name" value="zf-RVT"/>
    <property type="match status" value="1"/>
</dbReference>
<sequence>MRERGPSKRITRPFPTAFDPPGNNNPQTDFHLVRERQPNLRHHNQFQPRDRLQGTERTAGDIYKRRRETPYGYGKGILEQATSYFFTNFPEDWEIGAMWKAFIKCGRAIQVYVAKKRDRWGHRFGFARFLGVKNPRELEEKLNQIRVGEQSLKANIAIFSREETKPRQRDLKEVGRMESKRNARSYAEVLKGATEKGSIKKMRESTIPLRKWQSKKLEKEEGHGLEVIIDKEDVEWLEKSYVGRARCPEIICTLQEKFLMEGYFSAKVTPMGGNLVLLSSEDADELKQLVEEGRDWLAQWFTKVHPWSPTEVASERFTWIRCQGVPLQIWKSSFFETVACLFGRFISLDNSTIKKTRLDVAKILVLTPVQDNINRTLKVKAGESNFHIRVSEEVGVDNIFSLKTDFRLCGVDSSDEDDWSDESVNSDQYSNVNKDEWQILADDGKEFATVEKLPASEDDEEGDKVPESADLADNAFNVEDQISKGKVTVSRNEENVAWVPMQIGNDLPVFEQSNDYSMGGVHPHLASEGTHPPASILNQLMGHEANSKNQQTLRVPNMGPSKYGLCYKRKVGLSKPNIKDNKAREEATFSDSAIHDRKKTRQRDAEERNREVIEEERSRQPFWEGLASDNEILQVRAERIVRERRRKRKQTRMTKEVKDKELYPNQPITTESSPKEGGKKNWSKRRLWDELLSLIEEHGGGNWCIGGDFNAIRDVEEKKGKCFDIVDARDFNKFIADAGLEDIPMIGRKFTCNFPDVSQWGLKRDLSDHCPIVLKQSHIDWGPKPFRCLDSWLNHEGFDKFVQERWDSYRVEGWGCFRLKEKLKSLKKDLKCWNRDIFGNIERNIEVAKEEIRKLDEKAEKGSFTEEEVAKRKDCFFSLWEWSRAKDNLLHQKSRQRWLKEGDANSKYFHGFIKEFHSNGKLVRGSNASFIVLVPKKDNPISLLDYRPISLIGCMYKIVSKLLANRMRRVMDSIISPNQSAFVGGRQIADGIIITNELIHEAKRRKKATVFFKADFEKAYDSVNWEFLDFMLGKLGFCSKWCSWIKGCLHSASVSVLVNGSPTEEFQISKGLRQGDPLAPFLFLVVAEALNGLIIKAVEEGIFKGVSIGHGGMEITHLQFADDTILCCEATRKNVWAIKCIFRSFELVSGLKVNFFKSSLIGVNVEEEDLNVLADMLNCMVGKIPFMYLGVPVGANPRKVSTWTPVIECFRRKLSTWRCDSLSFGGRIILLNAVLSSIPVYYFSTLKAPKKVINILSLIQRRFLWGGSEESARIAWVGWEKVCRKRRDGGLGVKNLGLFNVALLGKWRWRLLEDEESLWSRFLWYKYDVKGTNVWSGGEWGTSCSRWWKDIWKLDDSDMGSEGWFKMGIEKLVGEGNGTLFWHDQWVGDYSLKDRFYRLFNISSNKEALISNMGEWRDGEWQWSWSWRRELFAWEIDILQELREEVRKRKLVQGQEDRWIWKKDPRGKYSVSSAYNLLNTTPIPNLPGDYNLIWNGRVPLKVAAFAWKVMQNRIPTKDNLQKRGVLGSEEDQSCVLCGKEAESVNHLLFSCPIAWKVWSSCYQWWGINVVAQEKGWNHLIQHAGLFNNKFAKEAWKVIWFAVVWNMWLWRNQKIFKAKLEPQDKMIEVIKFQTFQWIKAKQWPEISKELWYICPAHACETASKRMP</sequence>
<name>A0AAV5IJQ3_9ROSI</name>